<feature type="transmembrane region" description="Helical" evidence="1">
    <location>
        <begin position="491"/>
        <end position="513"/>
    </location>
</feature>
<feature type="transmembrane region" description="Helical" evidence="1">
    <location>
        <begin position="548"/>
        <end position="571"/>
    </location>
</feature>
<sequence>MEEQFTSLIQKNAYKTHPIPYLLLQYLWIFFIGLLIVPFILFTKYQKVDIINSYHNTKEWNSSIDPILIGVISDLHISPFYPENGQSLIQIIHLLKNQINVEKIVCLGDLVENWGTNSTFRTAHQFEEDFIEYRNIIEKSYNLINPIKSMNSNTSNNDQNISFSQLENFLIEISGNHDEFSIEKYNSDNHYILKYSSFYQGKDEYKDYENFLISNFTYNDEIMFILLNLYHYPSPPARIGYFADLTREMLDIIEQKMNNLSNSNIQTRILLSHFPINYHNSWMKSSTKKTFQEILSSNNISLILSGHTHKHRTIHHNGTLEIISNSVMDNKAFGLLTIDNSRISFHNYSLNFDSDLYGAVTHPIPKHLLTKFTDFSEQCNEIRVIIFKKDPNLILNFSITNNSDIDSNRPVSLKGTLQFQRYINNQSSLYSSPLNLLNNCSVNNSTLDSGYDFFDGQFTLTFFGDWNYTMQFVVQNSVKLDKEMLENETNANIGICFINAIFWIVIIYILFPTKKCDPSYNFHGNIFVNIFGFIAIKDRIHKSIPKNILNIILWISFAPFIIPSIFLKVGGTYGFICTFGYFLQDVFVFDLWGLLFSSYFVFLVLLPSVLVFSIISLSISFIPYCIVSLFAIVIQLFLIIISIGIIVYQSTNFALAISSPFFGILPLILIALELRYFWFVIHIQMKTQSNEG</sequence>
<feature type="transmembrane region" description="Helical" evidence="1">
    <location>
        <begin position="591"/>
        <end position="614"/>
    </location>
</feature>
<dbReference type="RefSeq" id="XP_068357164.1">
    <property type="nucleotide sequence ID" value="XM_068506222.1"/>
</dbReference>
<dbReference type="AlphaFoldDB" id="A0A1J4K2Q4"/>
<protein>
    <recommendedName>
        <fullName evidence="2">Calcineurin-like phosphoesterase domain-containing protein</fullName>
    </recommendedName>
</protein>
<dbReference type="InterPro" id="IPR029052">
    <property type="entry name" value="Metallo-depent_PP-like"/>
</dbReference>
<evidence type="ECO:0000259" key="2">
    <source>
        <dbReference type="Pfam" id="PF00149"/>
    </source>
</evidence>
<keyword evidence="1" id="KW-0812">Transmembrane</keyword>
<dbReference type="PANTHER" id="PTHR14795">
    <property type="entry name" value="HELICASE RELATED"/>
    <property type="match status" value="1"/>
</dbReference>
<dbReference type="SUPFAM" id="SSF56300">
    <property type="entry name" value="Metallo-dependent phosphatases"/>
    <property type="match status" value="1"/>
</dbReference>
<proteinExistence type="predicted"/>
<organism evidence="3 4">
    <name type="scientific">Tritrichomonas foetus</name>
    <dbReference type="NCBI Taxonomy" id="1144522"/>
    <lineage>
        <taxon>Eukaryota</taxon>
        <taxon>Metamonada</taxon>
        <taxon>Parabasalia</taxon>
        <taxon>Tritrichomonadida</taxon>
        <taxon>Tritrichomonadidae</taxon>
        <taxon>Tritrichomonas</taxon>
    </lineage>
</organism>
<dbReference type="Pfam" id="PF00149">
    <property type="entry name" value="Metallophos"/>
    <property type="match status" value="1"/>
</dbReference>
<keyword evidence="1" id="KW-0472">Membrane</keyword>
<dbReference type="Proteomes" id="UP000179807">
    <property type="component" value="Unassembled WGS sequence"/>
</dbReference>
<dbReference type="EMBL" id="MLAK01000807">
    <property type="protein sequence ID" value="OHT04028.1"/>
    <property type="molecule type" value="Genomic_DNA"/>
</dbReference>
<comment type="caution">
    <text evidence="3">The sequence shown here is derived from an EMBL/GenBank/DDBJ whole genome shotgun (WGS) entry which is preliminary data.</text>
</comment>
<gene>
    <name evidence="3" type="ORF">TRFO_28518</name>
</gene>
<evidence type="ECO:0000313" key="4">
    <source>
        <dbReference type="Proteomes" id="UP000179807"/>
    </source>
</evidence>
<dbReference type="GO" id="GO:0016787">
    <property type="term" value="F:hydrolase activity"/>
    <property type="evidence" value="ECO:0007669"/>
    <property type="project" value="InterPro"/>
</dbReference>
<keyword evidence="4" id="KW-1185">Reference proteome</keyword>
<feature type="domain" description="Calcineurin-like phosphoesterase" evidence="2">
    <location>
        <begin position="69"/>
        <end position="310"/>
    </location>
</feature>
<dbReference type="VEuPathDB" id="TrichDB:TRFO_28518"/>
<feature type="transmembrane region" description="Helical" evidence="1">
    <location>
        <begin position="653"/>
        <end position="678"/>
    </location>
</feature>
<dbReference type="GeneID" id="94840926"/>
<evidence type="ECO:0000256" key="1">
    <source>
        <dbReference type="SAM" id="Phobius"/>
    </source>
</evidence>
<dbReference type="Gene3D" id="3.60.21.10">
    <property type="match status" value="1"/>
</dbReference>
<name>A0A1J4K2Q4_9EUKA</name>
<dbReference type="OrthoDB" id="45365at2759"/>
<feature type="transmembrane region" description="Helical" evidence="1">
    <location>
        <begin position="20"/>
        <end position="42"/>
    </location>
</feature>
<dbReference type="PANTHER" id="PTHR14795:SF0">
    <property type="entry name" value="TRANSMEMBRANE PROTEIN 62"/>
    <property type="match status" value="1"/>
</dbReference>
<keyword evidence="1" id="KW-1133">Transmembrane helix</keyword>
<evidence type="ECO:0000313" key="3">
    <source>
        <dbReference type="EMBL" id="OHT04028.1"/>
    </source>
</evidence>
<feature type="transmembrane region" description="Helical" evidence="1">
    <location>
        <begin position="621"/>
        <end position="647"/>
    </location>
</feature>
<accession>A0A1J4K2Q4</accession>
<dbReference type="InterPro" id="IPR004843">
    <property type="entry name" value="Calcineurin-like_PHP"/>
</dbReference>
<reference evidence="3" key="1">
    <citation type="submission" date="2016-10" db="EMBL/GenBank/DDBJ databases">
        <authorList>
            <person name="Benchimol M."/>
            <person name="Almeida L.G."/>
            <person name="Vasconcelos A.T."/>
            <person name="Perreira-Neves A."/>
            <person name="Rosa I.A."/>
            <person name="Tasca T."/>
            <person name="Bogo M.R."/>
            <person name="de Souza W."/>
        </authorList>
    </citation>
    <scope>NUCLEOTIDE SEQUENCE [LARGE SCALE GENOMIC DNA]</scope>
    <source>
        <strain evidence="3">K</strain>
    </source>
</reference>